<keyword evidence="10 12" id="KW-0413">Isomerase</keyword>
<comment type="subunit">
    <text evidence="12">Component of the replication restart primosome.</text>
</comment>
<comment type="cofactor">
    <cofactor evidence="12">
        <name>Zn(2+)</name>
        <dbReference type="ChEBI" id="CHEBI:29105"/>
    </cofactor>
    <text evidence="12">Binds 2 zinc ions per subunit.</text>
</comment>
<dbReference type="PROSITE" id="PS51192">
    <property type="entry name" value="HELICASE_ATP_BIND_1"/>
    <property type="match status" value="1"/>
</dbReference>
<feature type="binding site" evidence="12">
    <location>
        <position position="375"/>
    </location>
    <ligand>
        <name>Zn(2+)</name>
        <dbReference type="ChEBI" id="CHEBI:29105"/>
        <label>1</label>
    </ligand>
</feature>
<keyword evidence="3 12" id="KW-0479">Metal-binding</keyword>
<keyword evidence="2 12" id="KW-0235">DNA replication</keyword>
<keyword evidence="1 12" id="KW-0639">Primosome</keyword>
<dbReference type="SUPFAM" id="SSF52540">
    <property type="entry name" value="P-loop containing nucleoside triphosphate hydrolases"/>
    <property type="match status" value="1"/>
</dbReference>
<reference evidence="15" key="1">
    <citation type="submission" date="2019-08" db="EMBL/GenBank/DDBJ databases">
        <authorList>
            <person name="Amaro Estrada I."/>
            <person name="Quiroz Castaneda R.E."/>
            <person name="Martinez Ocampo F."/>
            <person name="Rodriguez Camarillo S.D."/>
        </authorList>
    </citation>
    <scope>NUCLEOTIDE SEQUENCE</scope>
    <source>
        <strain evidence="15">MEX-30-184-02</strain>
    </source>
</reference>
<feature type="binding site" evidence="12">
    <location>
        <position position="418"/>
    </location>
    <ligand>
        <name>Zn(2+)</name>
        <dbReference type="ChEBI" id="CHEBI:29105"/>
        <label>1</label>
    </ligand>
</feature>
<evidence type="ECO:0000256" key="4">
    <source>
        <dbReference type="ARBA" id="ARBA00022741"/>
    </source>
</evidence>
<keyword evidence="8 12" id="KW-0067">ATP-binding</keyword>
<dbReference type="InterPro" id="IPR041236">
    <property type="entry name" value="PriA_C"/>
</dbReference>
<dbReference type="EC" id="5.6.2.4" evidence="12"/>
<feature type="binding site" evidence="12">
    <location>
        <position position="387"/>
    </location>
    <ligand>
        <name>Zn(2+)</name>
        <dbReference type="ChEBI" id="CHEBI:29105"/>
        <label>2</label>
    </ligand>
</feature>
<dbReference type="Gene3D" id="3.40.50.300">
    <property type="entry name" value="P-loop containing nucleotide triphosphate hydrolases"/>
    <property type="match status" value="2"/>
</dbReference>
<comment type="catalytic activity">
    <reaction evidence="11 12">
        <text>ATP + H2O = ADP + phosphate + H(+)</text>
        <dbReference type="Rhea" id="RHEA:13065"/>
        <dbReference type="ChEBI" id="CHEBI:15377"/>
        <dbReference type="ChEBI" id="CHEBI:15378"/>
        <dbReference type="ChEBI" id="CHEBI:30616"/>
        <dbReference type="ChEBI" id="CHEBI:43474"/>
        <dbReference type="ChEBI" id="CHEBI:456216"/>
        <dbReference type="EC" id="5.6.2.4"/>
    </reaction>
</comment>
<dbReference type="PROSITE" id="PS51194">
    <property type="entry name" value="HELICASE_CTER"/>
    <property type="match status" value="1"/>
</dbReference>
<feature type="domain" description="Helicase ATP-binding" evidence="13">
    <location>
        <begin position="146"/>
        <end position="315"/>
    </location>
</feature>
<evidence type="ECO:0000256" key="12">
    <source>
        <dbReference type="HAMAP-Rule" id="MF_00983"/>
    </source>
</evidence>
<dbReference type="GO" id="GO:0043138">
    <property type="term" value="F:3'-5' DNA helicase activity"/>
    <property type="evidence" value="ECO:0007669"/>
    <property type="project" value="UniProtKB-EC"/>
</dbReference>
<dbReference type="InterPro" id="IPR011545">
    <property type="entry name" value="DEAD/DEAH_box_helicase_dom"/>
</dbReference>
<dbReference type="GO" id="GO:0008270">
    <property type="term" value="F:zinc ion binding"/>
    <property type="evidence" value="ECO:0007669"/>
    <property type="project" value="UniProtKB-UniRule"/>
</dbReference>
<dbReference type="EMBL" id="VTCY01000003">
    <property type="protein sequence ID" value="KAB0452343.1"/>
    <property type="molecule type" value="Genomic_DNA"/>
</dbReference>
<evidence type="ECO:0000256" key="2">
    <source>
        <dbReference type="ARBA" id="ARBA00022705"/>
    </source>
</evidence>
<dbReference type="InterPro" id="IPR001650">
    <property type="entry name" value="Helicase_C-like"/>
</dbReference>
<protein>
    <recommendedName>
        <fullName evidence="12">Replication restart protein PriA</fullName>
    </recommendedName>
    <alternativeName>
        <fullName evidence="12">ATP-dependent DNA helicase PriA</fullName>
        <ecNumber evidence="12">5.6.2.4</ecNumber>
    </alternativeName>
    <alternativeName>
        <fullName evidence="12">DNA 3'-5' helicase PriA</fullName>
    </alternativeName>
</protein>
<dbReference type="Pfam" id="PF00271">
    <property type="entry name" value="Helicase_C"/>
    <property type="match status" value="1"/>
</dbReference>
<keyword evidence="6 12" id="KW-0347">Helicase</keyword>
<feature type="binding site" evidence="12">
    <location>
        <position position="378"/>
    </location>
    <ligand>
        <name>Zn(2+)</name>
        <dbReference type="ChEBI" id="CHEBI:29105"/>
        <label>1</label>
    </ligand>
</feature>
<dbReference type="Pfam" id="PF18074">
    <property type="entry name" value="PriA_C"/>
    <property type="match status" value="1"/>
</dbReference>
<evidence type="ECO:0000256" key="10">
    <source>
        <dbReference type="ARBA" id="ARBA00023235"/>
    </source>
</evidence>
<evidence type="ECO:0000259" key="13">
    <source>
        <dbReference type="PROSITE" id="PS51192"/>
    </source>
</evidence>
<dbReference type="Gene3D" id="3.40.1440.60">
    <property type="entry name" value="PriA, 3(prime) DNA-binding domain"/>
    <property type="match status" value="1"/>
</dbReference>
<dbReference type="GO" id="GO:0016787">
    <property type="term" value="F:hydrolase activity"/>
    <property type="evidence" value="ECO:0007669"/>
    <property type="project" value="UniProtKB-KW"/>
</dbReference>
<dbReference type="HAMAP" id="MF_00983">
    <property type="entry name" value="PriA"/>
    <property type="match status" value="1"/>
</dbReference>
<dbReference type="FunFam" id="3.40.50.300:FF:000489">
    <property type="entry name" value="Primosome assembly protein PriA"/>
    <property type="match status" value="1"/>
</dbReference>
<feature type="binding site" evidence="12">
    <location>
        <position position="415"/>
    </location>
    <ligand>
        <name>Zn(2+)</name>
        <dbReference type="ChEBI" id="CHEBI:29105"/>
        <label>1</label>
    </ligand>
</feature>
<dbReference type="GO" id="GO:0005524">
    <property type="term" value="F:ATP binding"/>
    <property type="evidence" value="ECO:0007669"/>
    <property type="project" value="UniProtKB-UniRule"/>
</dbReference>
<feature type="binding site" evidence="12">
    <location>
        <position position="384"/>
    </location>
    <ligand>
        <name>Zn(2+)</name>
        <dbReference type="ChEBI" id="CHEBI:29105"/>
        <label>2</label>
    </ligand>
</feature>
<dbReference type="GO" id="GO:0006302">
    <property type="term" value="P:double-strand break repair"/>
    <property type="evidence" value="ECO:0007669"/>
    <property type="project" value="InterPro"/>
</dbReference>
<comment type="similarity">
    <text evidence="12">Belongs to the helicase family. PriA subfamily.</text>
</comment>
<gene>
    <name evidence="12 15" type="primary">priA</name>
    <name evidence="15" type="ORF">FY207_01610</name>
</gene>
<evidence type="ECO:0000256" key="3">
    <source>
        <dbReference type="ARBA" id="ARBA00022723"/>
    </source>
</evidence>
<dbReference type="NCBIfam" id="TIGR00595">
    <property type="entry name" value="priA"/>
    <property type="match status" value="1"/>
</dbReference>
<dbReference type="Pfam" id="PF17764">
    <property type="entry name" value="PriA_3primeBD"/>
    <property type="match status" value="1"/>
</dbReference>
<feature type="domain" description="Helicase C-terminal" evidence="14">
    <location>
        <begin position="410"/>
        <end position="566"/>
    </location>
</feature>
<comment type="function">
    <text evidence="12">Initiates the restart of stalled replication forks, which reloads the replicative helicase on sites other than the origin of replication. Recognizes and binds to abandoned replication forks and remodels them to uncover a helicase loading site. Promotes assembly of the primosome at these replication forks.</text>
</comment>
<feature type="binding site" evidence="12">
    <location>
        <position position="402"/>
    </location>
    <ligand>
        <name>Zn(2+)</name>
        <dbReference type="ChEBI" id="CHEBI:29105"/>
        <label>2</label>
    </ligand>
</feature>
<dbReference type="InterPro" id="IPR041222">
    <property type="entry name" value="PriA_3primeBD"/>
</dbReference>
<evidence type="ECO:0000256" key="8">
    <source>
        <dbReference type="ARBA" id="ARBA00022840"/>
    </source>
</evidence>
<evidence type="ECO:0000259" key="14">
    <source>
        <dbReference type="PROSITE" id="PS51194"/>
    </source>
</evidence>
<dbReference type="GO" id="GO:0006270">
    <property type="term" value="P:DNA replication initiation"/>
    <property type="evidence" value="ECO:0007669"/>
    <property type="project" value="TreeGrafter"/>
</dbReference>
<dbReference type="PANTHER" id="PTHR30580:SF0">
    <property type="entry name" value="PRIMOSOMAL PROTEIN N"/>
    <property type="match status" value="1"/>
</dbReference>
<evidence type="ECO:0000313" key="15">
    <source>
        <dbReference type="EMBL" id="KAB0452343.1"/>
    </source>
</evidence>
<dbReference type="GO" id="GO:0006269">
    <property type="term" value="P:DNA replication, synthesis of primer"/>
    <property type="evidence" value="ECO:0007669"/>
    <property type="project" value="UniProtKB-KW"/>
</dbReference>
<dbReference type="PANTHER" id="PTHR30580">
    <property type="entry name" value="PRIMOSOMAL PROTEIN N"/>
    <property type="match status" value="1"/>
</dbReference>
<dbReference type="InterPro" id="IPR042115">
    <property type="entry name" value="PriA_3primeBD_sf"/>
</dbReference>
<evidence type="ECO:0000256" key="7">
    <source>
        <dbReference type="ARBA" id="ARBA00022833"/>
    </source>
</evidence>
<sequence>MTGRIIAEVALPVPVDQCFYYSVREDMELSVGDYVRVPFGNRVAIGIITTMRSGPAPDMELKDIGDKIPLPPVQRPLMEFLKWVSSYNIMPIGMVLKMVLGSVIVAKSRMFGTQEYKCCVPTDNSPALSTSAALSGEQLKARDQIVGRLSGFSVTVLDGKTGSGKTEVYCAAIAKLLHDCLDAQVLILLPEIVLATQLMKRVHSYFAGCNPVEWHSGLTAKQRRENWLAITYGASSIVVGARSALFLPFKNLKMIVVDEEHESSFKQDSGIIYNARDMSVVLAKQLGVPVVLCSATPALETMHNVNQGKYHHVVLKQRFGEAVMPDITVVDMRKDQLLREWLSSALHDKITSTLTKGNQAMLFLNRRGYARLVLCKKCGYKISCPNCCTWLTEHKRLDGLLCHYCAYSCAVPQQCPDCTKHNTMMPYGVGVERVAEGIKELIPGANVAIISSDVSTKRITRTIEQIMEGEVNIIVGTQIIAKGHNFPKLTLVGVIDADLGMGNSDLRATEKTYQLLHQVSGRSGRFEEKGEVVLQTHGPESPVIQSLMSCEREDFYNAELHSRKITDMPPYTRLVAIIVSGKEEFRVVDTSKDIVAYLSRHITVWGPAPAPMSLVNGVYRYRMLMKISNIMAVRKILTECRDRYTKLGRVRVVIDVDPVNFA</sequence>
<dbReference type="GO" id="GO:0003677">
    <property type="term" value="F:DNA binding"/>
    <property type="evidence" value="ECO:0007669"/>
    <property type="project" value="UniProtKB-UniRule"/>
</dbReference>
<keyword evidence="5 12" id="KW-0378">Hydrolase</keyword>
<dbReference type="InterPro" id="IPR014001">
    <property type="entry name" value="Helicase_ATP-bd"/>
</dbReference>
<dbReference type="SMART" id="SM00490">
    <property type="entry name" value="HELICc"/>
    <property type="match status" value="1"/>
</dbReference>
<dbReference type="GO" id="GO:1990077">
    <property type="term" value="C:primosome complex"/>
    <property type="evidence" value="ECO:0007669"/>
    <property type="project" value="UniProtKB-UniRule"/>
</dbReference>
<keyword evidence="9 12" id="KW-0238">DNA-binding</keyword>
<name>A0A643CMA8_ANAMA</name>
<dbReference type="RefSeq" id="WP_150150374.1">
    <property type="nucleotide sequence ID" value="NZ_VTCY01000003.1"/>
</dbReference>
<dbReference type="InterPro" id="IPR005259">
    <property type="entry name" value="PriA"/>
</dbReference>
<dbReference type="AlphaFoldDB" id="A0A643CMA8"/>
<comment type="catalytic activity">
    <reaction evidence="12">
        <text>Couples ATP hydrolysis with the unwinding of duplex DNA by translocating in the 3'-5' direction.</text>
        <dbReference type="EC" id="5.6.2.4"/>
    </reaction>
</comment>
<keyword evidence="7 12" id="KW-0862">Zinc</keyword>
<dbReference type="InterPro" id="IPR027417">
    <property type="entry name" value="P-loop_NTPase"/>
</dbReference>
<evidence type="ECO:0000256" key="9">
    <source>
        <dbReference type="ARBA" id="ARBA00023125"/>
    </source>
</evidence>
<dbReference type="GO" id="GO:0006310">
    <property type="term" value="P:DNA recombination"/>
    <property type="evidence" value="ECO:0007669"/>
    <property type="project" value="InterPro"/>
</dbReference>
<feature type="binding site" evidence="12">
    <location>
        <position position="405"/>
    </location>
    <ligand>
        <name>Zn(2+)</name>
        <dbReference type="ChEBI" id="CHEBI:29105"/>
        <label>2</label>
    </ligand>
</feature>
<comment type="caution">
    <text evidence="15">The sequence shown here is derived from an EMBL/GenBank/DDBJ whole genome shotgun (WGS) entry which is preliminary data.</text>
</comment>
<proteinExistence type="inferred from homology"/>
<evidence type="ECO:0000256" key="6">
    <source>
        <dbReference type="ARBA" id="ARBA00022806"/>
    </source>
</evidence>
<dbReference type="CDD" id="cd17929">
    <property type="entry name" value="DEXHc_priA"/>
    <property type="match status" value="1"/>
</dbReference>
<evidence type="ECO:0000256" key="11">
    <source>
        <dbReference type="ARBA" id="ARBA00048988"/>
    </source>
</evidence>
<organism evidence="15">
    <name type="scientific">Anaplasma marginale</name>
    <dbReference type="NCBI Taxonomy" id="770"/>
    <lineage>
        <taxon>Bacteria</taxon>
        <taxon>Pseudomonadati</taxon>
        <taxon>Pseudomonadota</taxon>
        <taxon>Alphaproteobacteria</taxon>
        <taxon>Rickettsiales</taxon>
        <taxon>Anaplasmataceae</taxon>
        <taxon>Anaplasma</taxon>
    </lineage>
</organism>
<dbReference type="SMART" id="SM00487">
    <property type="entry name" value="DEXDc"/>
    <property type="match status" value="1"/>
</dbReference>
<evidence type="ECO:0000256" key="5">
    <source>
        <dbReference type="ARBA" id="ARBA00022801"/>
    </source>
</evidence>
<evidence type="ECO:0000256" key="1">
    <source>
        <dbReference type="ARBA" id="ARBA00022515"/>
    </source>
</evidence>
<keyword evidence="4 12" id="KW-0547">Nucleotide-binding</keyword>
<dbReference type="Pfam" id="PF00270">
    <property type="entry name" value="DEAD"/>
    <property type="match status" value="1"/>
</dbReference>
<accession>A0A643CMA8</accession>